<dbReference type="GO" id="GO:0140042">
    <property type="term" value="P:lipid droplet formation"/>
    <property type="evidence" value="ECO:0007669"/>
    <property type="project" value="UniProtKB-ARBA"/>
</dbReference>
<keyword evidence="10" id="KW-1185">Reference proteome</keyword>
<name>A0A8R2ABR5_ACYPI</name>
<comment type="subcellular location">
    <subcellularLocation>
        <location evidence="1">Endoplasmic reticulum membrane</location>
        <topology evidence="1">Multi-pass membrane protein</topology>
    </subcellularLocation>
</comment>
<evidence type="ECO:0000256" key="2">
    <source>
        <dbReference type="ARBA" id="ARBA00022064"/>
    </source>
</evidence>
<keyword evidence="7 8" id="KW-0472">Membrane</keyword>
<organism evidence="9 10">
    <name type="scientific">Acyrthosiphon pisum</name>
    <name type="common">Pea aphid</name>
    <dbReference type="NCBI Taxonomy" id="7029"/>
    <lineage>
        <taxon>Eukaryota</taxon>
        <taxon>Metazoa</taxon>
        <taxon>Ecdysozoa</taxon>
        <taxon>Arthropoda</taxon>
        <taxon>Hexapoda</taxon>
        <taxon>Insecta</taxon>
        <taxon>Pterygota</taxon>
        <taxon>Neoptera</taxon>
        <taxon>Paraneoptera</taxon>
        <taxon>Hemiptera</taxon>
        <taxon>Sternorrhyncha</taxon>
        <taxon>Aphidomorpha</taxon>
        <taxon>Aphidoidea</taxon>
        <taxon>Aphididae</taxon>
        <taxon>Macrosiphini</taxon>
        <taxon>Acyrthosiphon</taxon>
    </lineage>
</organism>
<feature type="transmembrane region" description="Helical" evidence="8">
    <location>
        <begin position="155"/>
        <end position="174"/>
    </location>
</feature>
<keyword evidence="3 8" id="KW-0812">Transmembrane</keyword>
<dbReference type="Proteomes" id="UP000007819">
    <property type="component" value="Chromosome X"/>
</dbReference>
<evidence type="ECO:0000256" key="3">
    <source>
        <dbReference type="ARBA" id="ARBA00022692"/>
    </source>
</evidence>
<evidence type="ECO:0000256" key="6">
    <source>
        <dbReference type="ARBA" id="ARBA00023098"/>
    </source>
</evidence>
<evidence type="ECO:0000313" key="9">
    <source>
        <dbReference type="EnsemblMetazoa" id="XP_001946480.1"/>
    </source>
</evidence>
<dbReference type="OMA" id="YYWPTTS"/>
<evidence type="ECO:0000256" key="7">
    <source>
        <dbReference type="ARBA" id="ARBA00023136"/>
    </source>
</evidence>
<evidence type="ECO:0000256" key="1">
    <source>
        <dbReference type="ARBA" id="ARBA00004477"/>
    </source>
</evidence>
<reference evidence="10" key="1">
    <citation type="submission" date="2010-06" db="EMBL/GenBank/DDBJ databases">
        <authorList>
            <person name="Jiang H."/>
            <person name="Abraham K."/>
            <person name="Ali S."/>
            <person name="Alsbrooks S.L."/>
            <person name="Anim B.N."/>
            <person name="Anosike U.S."/>
            <person name="Attaway T."/>
            <person name="Bandaranaike D.P."/>
            <person name="Battles P.K."/>
            <person name="Bell S.N."/>
            <person name="Bell A.V."/>
            <person name="Beltran B."/>
            <person name="Bickham C."/>
            <person name="Bustamante Y."/>
            <person name="Caleb T."/>
            <person name="Canada A."/>
            <person name="Cardenas V."/>
            <person name="Carter K."/>
            <person name="Chacko J."/>
            <person name="Chandrabose M.N."/>
            <person name="Chavez D."/>
            <person name="Chavez A."/>
            <person name="Chen L."/>
            <person name="Chu H.-S."/>
            <person name="Claassen K.J."/>
            <person name="Cockrell R."/>
            <person name="Collins M."/>
            <person name="Cooper J.A."/>
            <person name="Cree A."/>
            <person name="Curry S.M."/>
            <person name="Da Y."/>
            <person name="Dao M.D."/>
            <person name="Das B."/>
            <person name="Davila M.-L."/>
            <person name="Davy-Carroll L."/>
            <person name="Denson S."/>
            <person name="Dinh H."/>
            <person name="Ebong V.E."/>
            <person name="Edwards J.R."/>
            <person name="Egan A."/>
            <person name="El-Daye J."/>
            <person name="Escobedo L."/>
            <person name="Fernandez S."/>
            <person name="Fernando P.R."/>
            <person name="Flagg N."/>
            <person name="Forbes L.D."/>
            <person name="Fowler R.G."/>
            <person name="Fu Q."/>
            <person name="Gabisi R.A."/>
            <person name="Ganer J."/>
            <person name="Garbino Pronczuk A."/>
            <person name="Garcia R.M."/>
            <person name="Garner T."/>
            <person name="Garrett T.E."/>
            <person name="Gonzalez D.A."/>
            <person name="Hamid H."/>
            <person name="Hawkins E.S."/>
            <person name="Hirani K."/>
            <person name="Hogues M.E."/>
            <person name="Hollins B."/>
            <person name="Hsiao C.-H."/>
            <person name="Jabil R."/>
            <person name="James M.L."/>
            <person name="Jhangiani S.N."/>
            <person name="Johnson B."/>
            <person name="Johnson Q."/>
            <person name="Joshi V."/>
            <person name="Kalu J.B."/>
            <person name="Kam C."/>
            <person name="Kashfia A."/>
            <person name="Keebler J."/>
            <person name="Kisamo H."/>
            <person name="Kovar C.L."/>
            <person name="Lago L.A."/>
            <person name="Lai C.-Y."/>
            <person name="Laidlaw J."/>
            <person name="Lara F."/>
            <person name="Le T.-K."/>
            <person name="Lee S.L."/>
            <person name="Legall F.H."/>
            <person name="Lemon S.J."/>
            <person name="Lewis L.R."/>
            <person name="Li B."/>
            <person name="Liu Y."/>
            <person name="Liu Y.-S."/>
            <person name="Lopez J."/>
            <person name="Lozado R.J."/>
            <person name="Lu J."/>
            <person name="Madu R.C."/>
            <person name="Maheshwari M."/>
            <person name="Maheshwari R."/>
            <person name="Malloy K."/>
            <person name="Martinez E."/>
            <person name="Mathew T."/>
            <person name="Mercado I.C."/>
            <person name="Mercado C."/>
            <person name="Meyer B."/>
            <person name="Montgomery K."/>
            <person name="Morgan M.B."/>
            <person name="Munidasa M."/>
            <person name="Nazareth L.V."/>
            <person name="Nelson J."/>
            <person name="Ng B.M."/>
            <person name="Nguyen N.B."/>
            <person name="Nguyen P.Q."/>
            <person name="Nguyen T."/>
            <person name="Obregon M."/>
            <person name="Okwuonu G.O."/>
            <person name="Onwere C.G."/>
            <person name="Orozco G."/>
            <person name="Parra A."/>
            <person name="Patel S."/>
            <person name="Patil S."/>
            <person name="Perez A."/>
            <person name="Perez Y."/>
            <person name="Pham C."/>
            <person name="Primus E.L."/>
            <person name="Pu L.-L."/>
            <person name="Puazo M."/>
            <person name="Qin X."/>
            <person name="Quiroz J.B."/>
            <person name="Reese J."/>
            <person name="Richards S."/>
            <person name="Rives C.M."/>
            <person name="Robberts R."/>
            <person name="Ruiz S.J."/>
            <person name="Ruiz M.J."/>
            <person name="Santibanez J."/>
            <person name="Schneider B.W."/>
            <person name="Sisson I."/>
            <person name="Smith M."/>
            <person name="Sodergren E."/>
            <person name="Song X.-Z."/>
            <person name="Song B.B."/>
            <person name="Summersgill H."/>
            <person name="Thelus R."/>
            <person name="Thornton R.D."/>
            <person name="Trejos Z.Y."/>
            <person name="Usmani K."/>
            <person name="Vattathil S."/>
            <person name="Villasana D."/>
            <person name="Walker D.L."/>
            <person name="Wang S."/>
            <person name="Wang K."/>
            <person name="White C.S."/>
            <person name="Williams A.C."/>
            <person name="Williamson J."/>
            <person name="Wilson K."/>
            <person name="Woghiren I.O."/>
            <person name="Woodworth J.R."/>
            <person name="Worley K.C."/>
            <person name="Wright R.A."/>
            <person name="Wu W."/>
            <person name="Young L."/>
            <person name="Zhang L."/>
            <person name="Zhang J."/>
            <person name="Zhu Y."/>
            <person name="Muzny D.M."/>
            <person name="Weinstock G."/>
            <person name="Gibbs R.A."/>
        </authorList>
    </citation>
    <scope>NUCLEOTIDE SEQUENCE [LARGE SCALE GENOMIC DNA]</scope>
    <source>
        <strain evidence="10">LSR1</strain>
    </source>
</reference>
<proteinExistence type="predicted"/>
<dbReference type="GO" id="GO:0006629">
    <property type="term" value="P:lipid metabolic process"/>
    <property type="evidence" value="ECO:0007669"/>
    <property type="project" value="UniProtKB-KW"/>
</dbReference>
<dbReference type="PANTHER" id="PTHR21212:SF0">
    <property type="entry name" value="SEIPIN"/>
    <property type="match status" value="1"/>
</dbReference>
<reference evidence="9" key="2">
    <citation type="submission" date="2022-06" db="UniProtKB">
        <authorList>
            <consortium name="EnsemblMetazoa"/>
        </authorList>
    </citation>
    <scope>IDENTIFICATION</scope>
</reference>
<dbReference type="InterPro" id="IPR009617">
    <property type="entry name" value="Seipin"/>
</dbReference>
<protein>
    <recommendedName>
        <fullName evidence="2">Seipin</fullName>
    </recommendedName>
</protein>
<keyword evidence="6" id="KW-0443">Lipid metabolism</keyword>
<keyword evidence="5 8" id="KW-1133">Transmembrane helix</keyword>
<dbReference type="RefSeq" id="XP_001946480.1">
    <property type="nucleotide sequence ID" value="XM_001946445.4"/>
</dbReference>
<accession>A0A8R2ABR5</accession>
<evidence type="ECO:0000256" key="5">
    <source>
        <dbReference type="ARBA" id="ARBA00022989"/>
    </source>
</evidence>
<evidence type="ECO:0000256" key="4">
    <source>
        <dbReference type="ARBA" id="ARBA00022824"/>
    </source>
</evidence>
<dbReference type="GeneID" id="100169035"/>
<feature type="transmembrane region" description="Helical" evidence="8">
    <location>
        <begin position="37"/>
        <end position="60"/>
    </location>
</feature>
<dbReference type="GO" id="GO:0005789">
    <property type="term" value="C:endoplasmic reticulum membrane"/>
    <property type="evidence" value="ECO:0007669"/>
    <property type="project" value="UniProtKB-SubCell"/>
</dbReference>
<dbReference type="Pfam" id="PF06775">
    <property type="entry name" value="Seipin"/>
    <property type="match status" value="1"/>
</dbReference>
<dbReference type="EnsemblMetazoa" id="XM_001946445.5">
    <property type="protein sequence ID" value="XP_001946480.1"/>
    <property type="gene ID" value="LOC100169035"/>
</dbReference>
<dbReference type="PANTHER" id="PTHR21212">
    <property type="entry name" value="BERNARDINELLI-SEIP CONGENITAL LIPODYSTROPHY 2 HOMOLOG BSCL2 PROTEIN"/>
    <property type="match status" value="1"/>
</dbReference>
<dbReference type="KEGG" id="api:100169035"/>
<evidence type="ECO:0000256" key="8">
    <source>
        <dbReference type="SAM" id="Phobius"/>
    </source>
</evidence>
<dbReference type="AlphaFoldDB" id="A0A8R2ABR5"/>
<sequence length="314" mass="36255">MKMFGLKRIVDKKVEKTVDMASNLVNSLLDTTYKGGLFSMIIVTIVWVSIFLYIAFYYAYMPSLMFSRPIHMQFKSCYSNKGLCDYPSAHVQLTKSHQLLMIGQKYKITVYVELPESPVNEEIGMFMLCVRLSDKFGYLVSSSCRSSRLRYMSQLYRAVHTLFMAPFYLAGLSAEKQIIQLEMYTDFEEDQLHPVTDIYFEMLNHDIQIYSAKINIIANLGGLRYLMFHWPIVSACLGIGSNLLFVFFVFSMSWRHIYGPEVYRSEPNDLLGRTGIGHLDEFDSEDDSEISDDLSKKDFLPYSFSSSSLMIPEQ</sequence>
<feature type="transmembrane region" description="Helical" evidence="8">
    <location>
        <begin position="228"/>
        <end position="250"/>
    </location>
</feature>
<dbReference type="OrthoDB" id="3990054at2759"/>
<dbReference type="CDD" id="cd23995">
    <property type="entry name" value="Seipin_BSCL2_like"/>
    <property type="match status" value="1"/>
</dbReference>
<keyword evidence="4" id="KW-0256">Endoplasmic reticulum</keyword>
<evidence type="ECO:0000313" key="10">
    <source>
        <dbReference type="Proteomes" id="UP000007819"/>
    </source>
</evidence>